<dbReference type="Pfam" id="PF13622">
    <property type="entry name" value="4HBT_3"/>
    <property type="match status" value="1"/>
</dbReference>
<feature type="domain" description="Acyl-CoA thioesterase-like C-terminal" evidence="2">
    <location>
        <begin position="183"/>
        <end position="320"/>
    </location>
</feature>
<dbReference type="InterPro" id="IPR049449">
    <property type="entry name" value="TesB_ACOT8-like_N"/>
</dbReference>
<dbReference type="InterPro" id="IPR052389">
    <property type="entry name" value="Sec_Metab_Biosynth-Assoc"/>
</dbReference>
<dbReference type="PANTHER" id="PTHR38110">
    <property type="entry name" value="CHROMOSOME 23, WHOLE GENOME SHOTGUN SEQUENCE"/>
    <property type="match status" value="1"/>
</dbReference>
<proteinExistence type="predicted"/>
<dbReference type="InterPro" id="IPR042171">
    <property type="entry name" value="Acyl-CoA_hotdog"/>
</dbReference>
<dbReference type="Proteomes" id="UP001219355">
    <property type="component" value="Chromosome 3"/>
</dbReference>
<sequence>MVLEPARSFDEAISIEPLSSHTYAAVLRVEWCIGTVPNGGYVASAFFNAARTHMRQTHPTLHNGSADPITMHLTFLRRTEAGPAIFRVEDTKLGTRTSTLHIILSQNDKNGGLRDEVAGYITISNFDTEDGPSMATGFELLPEPVPGGGGGENNAAKVDLRRLARDGRDGAWSRFEVAFTSMRKASRHAEIYTPTTLGQVRRGFVEQWVRFKPYGEVSRWTDPALGFLVDMFPMMLETFDTEPWVRDEEAQKMANEVRRYWYPTVLLNVEFKKRLPEDGVEWLYSRVQTRVLHNGRMDLDIVVLDDEGAVVALSNHVALVVGAERNTSERGSNGNGKLNKL</sequence>
<dbReference type="InterPro" id="IPR029069">
    <property type="entry name" value="HotDog_dom_sf"/>
</dbReference>
<name>A0AAF0DNP2_9EURO</name>
<evidence type="ECO:0000259" key="1">
    <source>
        <dbReference type="Pfam" id="PF13622"/>
    </source>
</evidence>
<dbReference type="Gene3D" id="2.40.160.210">
    <property type="entry name" value="Acyl-CoA thioesterase, double hotdog domain"/>
    <property type="match status" value="1"/>
</dbReference>
<gene>
    <name evidence="3" type="ORF">PRK78_005564</name>
</gene>
<feature type="domain" description="Acyl-CoA thioesterase-like N-terminal HotDog" evidence="1">
    <location>
        <begin position="29"/>
        <end position="122"/>
    </location>
</feature>
<evidence type="ECO:0000313" key="4">
    <source>
        <dbReference type="Proteomes" id="UP001219355"/>
    </source>
</evidence>
<dbReference type="InterPro" id="IPR049450">
    <property type="entry name" value="ACOT8-like_C"/>
</dbReference>
<dbReference type="Pfam" id="PF20789">
    <property type="entry name" value="4HBT_3C"/>
    <property type="match status" value="1"/>
</dbReference>
<evidence type="ECO:0000259" key="2">
    <source>
        <dbReference type="Pfam" id="PF20789"/>
    </source>
</evidence>
<dbReference type="SUPFAM" id="SSF54637">
    <property type="entry name" value="Thioesterase/thiol ester dehydrase-isomerase"/>
    <property type="match status" value="2"/>
</dbReference>
<keyword evidence="4" id="KW-1185">Reference proteome</keyword>
<dbReference type="EMBL" id="CP120629">
    <property type="protein sequence ID" value="WEW60080.1"/>
    <property type="molecule type" value="Genomic_DNA"/>
</dbReference>
<reference evidence="3" key="1">
    <citation type="submission" date="2023-03" db="EMBL/GenBank/DDBJ databases">
        <title>Emydomyces testavorans Genome Sequence.</title>
        <authorList>
            <person name="Hoyer L."/>
        </authorList>
    </citation>
    <scope>NUCLEOTIDE SEQUENCE</scope>
    <source>
        <strain evidence="3">16-2883</strain>
    </source>
</reference>
<evidence type="ECO:0000313" key="3">
    <source>
        <dbReference type="EMBL" id="WEW60080.1"/>
    </source>
</evidence>
<organism evidence="3 4">
    <name type="scientific">Emydomyces testavorans</name>
    <dbReference type="NCBI Taxonomy" id="2070801"/>
    <lineage>
        <taxon>Eukaryota</taxon>
        <taxon>Fungi</taxon>
        <taxon>Dikarya</taxon>
        <taxon>Ascomycota</taxon>
        <taxon>Pezizomycotina</taxon>
        <taxon>Eurotiomycetes</taxon>
        <taxon>Eurotiomycetidae</taxon>
        <taxon>Onygenales</taxon>
        <taxon>Nannizziopsiaceae</taxon>
        <taxon>Emydomyces</taxon>
    </lineage>
</organism>
<accession>A0AAF0DNP2</accession>
<dbReference type="AlphaFoldDB" id="A0AAF0DNP2"/>
<dbReference type="PANTHER" id="PTHR38110:SF3">
    <property type="entry name" value="THIOESTERASE-LIKE SUPERFAMILY-DOMAIN-CONTAINING PROTEIN"/>
    <property type="match status" value="1"/>
</dbReference>
<protein>
    <recommendedName>
        <fullName evidence="5">Thioesterase-like superfamily-domain-containing protein</fullName>
    </recommendedName>
</protein>
<evidence type="ECO:0008006" key="5">
    <source>
        <dbReference type="Google" id="ProtNLM"/>
    </source>
</evidence>